<feature type="transmembrane region" description="Helical" evidence="7">
    <location>
        <begin position="313"/>
        <end position="346"/>
    </location>
</feature>
<keyword evidence="4 7" id="KW-0812">Transmembrane</keyword>
<feature type="transmembrane region" description="Helical" evidence="7">
    <location>
        <begin position="135"/>
        <end position="161"/>
    </location>
</feature>
<evidence type="ECO:0000256" key="1">
    <source>
        <dbReference type="ARBA" id="ARBA00004429"/>
    </source>
</evidence>
<feature type="domain" description="TRAP C4-dicarboxylate transport system permease DctM subunit" evidence="8">
    <location>
        <begin position="8"/>
        <end position="416"/>
    </location>
</feature>
<evidence type="ECO:0000313" key="9">
    <source>
        <dbReference type="EMBL" id="QPZ38322.1"/>
    </source>
</evidence>
<accession>A0ABX6YHT3</accession>
<dbReference type="InterPro" id="IPR004681">
    <property type="entry name" value="TRAP_DctM"/>
</dbReference>
<feature type="transmembrane region" description="Helical" evidence="7">
    <location>
        <begin position="276"/>
        <end position="293"/>
    </location>
</feature>
<dbReference type="PIRSF" id="PIRSF006066">
    <property type="entry name" value="HI0050"/>
    <property type="match status" value="1"/>
</dbReference>
<dbReference type="RefSeq" id="WP_166986818.1">
    <property type="nucleotide sequence ID" value="NZ_CP061169.1"/>
</dbReference>
<dbReference type="Proteomes" id="UP000662814">
    <property type="component" value="Chromosome"/>
</dbReference>
<feature type="transmembrane region" description="Helical" evidence="7">
    <location>
        <begin position="241"/>
        <end position="264"/>
    </location>
</feature>
<evidence type="ECO:0000256" key="6">
    <source>
        <dbReference type="ARBA" id="ARBA00023136"/>
    </source>
</evidence>
<organism evidence="9 10">
    <name type="scientific">Paramicrobacterium chengjingii</name>
    <dbReference type="NCBI Taxonomy" id="2769067"/>
    <lineage>
        <taxon>Bacteria</taxon>
        <taxon>Bacillati</taxon>
        <taxon>Actinomycetota</taxon>
        <taxon>Actinomycetes</taxon>
        <taxon>Micrococcales</taxon>
        <taxon>Microbacteriaceae</taxon>
        <taxon>Paramicrobacterium</taxon>
    </lineage>
</organism>
<evidence type="ECO:0000256" key="2">
    <source>
        <dbReference type="ARBA" id="ARBA00022475"/>
    </source>
</evidence>
<evidence type="ECO:0000259" key="8">
    <source>
        <dbReference type="Pfam" id="PF06808"/>
    </source>
</evidence>
<dbReference type="EMBL" id="CP061169">
    <property type="protein sequence ID" value="QPZ38322.1"/>
    <property type="molecule type" value="Genomic_DNA"/>
</dbReference>
<comment type="subcellular location">
    <subcellularLocation>
        <location evidence="1">Cell inner membrane</location>
        <topology evidence="1">Multi-pass membrane protein</topology>
    </subcellularLocation>
</comment>
<gene>
    <name evidence="9" type="ORF">HCR76_16295</name>
</gene>
<evidence type="ECO:0000256" key="7">
    <source>
        <dbReference type="SAM" id="Phobius"/>
    </source>
</evidence>
<keyword evidence="5 7" id="KW-1133">Transmembrane helix</keyword>
<feature type="transmembrane region" description="Helical" evidence="7">
    <location>
        <begin position="167"/>
        <end position="193"/>
    </location>
</feature>
<keyword evidence="10" id="KW-1185">Reference proteome</keyword>
<feature type="transmembrane region" description="Helical" evidence="7">
    <location>
        <begin position="214"/>
        <end position="235"/>
    </location>
</feature>
<evidence type="ECO:0000256" key="4">
    <source>
        <dbReference type="ARBA" id="ARBA00022692"/>
    </source>
</evidence>
<evidence type="ECO:0000256" key="3">
    <source>
        <dbReference type="ARBA" id="ARBA00022519"/>
    </source>
</evidence>
<feature type="transmembrane region" description="Helical" evidence="7">
    <location>
        <begin position="47"/>
        <end position="66"/>
    </location>
</feature>
<dbReference type="NCBIfam" id="TIGR00786">
    <property type="entry name" value="dctM"/>
    <property type="match status" value="1"/>
</dbReference>
<proteinExistence type="predicted"/>
<keyword evidence="3" id="KW-0997">Cell inner membrane</keyword>
<keyword evidence="2" id="KW-1003">Cell membrane</keyword>
<keyword evidence="6 7" id="KW-0472">Membrane</keyword>
<dbReference type="PANTHER" id="PTHR33362">
    <property type="entry name" value="SIALIC ACID TRAP TRANSPORTER PERMEASE PROTEIN SIAT-RELATED"/>
    <property type="match status" value="1"/>
</dbReference>
<feature type="transmembrane region" description="Helical" evidence="7">
    <location>
        <begin position="358"/>
        <end position="380"/>
    </location>
</feature>
<sequence length="426" mass="44698">MTALIVTIAVLLLICIRVPIAFALLLPSLGYLTFASSVPTSVAIERMVSSLNGFALLAVPLFILVGNVANNTGLASKIFDVAHSFVGRFRGGLGYVNVFSSLGFSWMSGTVVSDVAVMGSMMAPQMKKRGYKDEFIAGITSAGSLIAPVMPPSVPAIIFGVTSGVSIGALFIAGVIPALIVVLALCLSVWVYARKRDDLRQEAPPAKTILMSAVKALPVAFAPVIVLGGILGGIFTPTEAAAVTVAYLVVISAVFYRSLTLSAVRGALLATAKTTGSVMLLVAGATLYGWVLTVERVPQALGGLILGLTDNPIVFMLATIVLLLIIGCFMDTTAAILILTPVLLPIATSLDIDPVHFGILLIFTLLIGLMTPPVGLVLYVLESVTELRMPAILRGTIPYVLIYIGIALLIMLVPALTTWLPSFMNN</sequence>
<dbReference type="Pfam" id="PF06808">
    <property type="entry name" value="DctM"/>
    <property type="match status" value="1"/>
</dbReference>
<feature type="transmembrane region" description="Helical" evidence="7">
    <location>
        <begin position="104"/>
        <end position="123"/>
    </location>
</feature>
<name>A0ABX6YHT3_9MICO</name>
<reference evidence="9 10" key="1">
    <citation type="submission" date="2020-12" db="EMBL/GenBank/DDBJ databases">
        <title>Microbacterium sp. HY060.</title>
        <authorList>
            <person name="Zhou J."/>
        </authorList>
    </citation>
    <scope>NUCLEOTIDE SEQUENCE [LARGE SCALE GENOMIC DNA]</scope>
    <source>
        <strain evidence="9 10">HY60</strain>
    </source>
</reference>
<evidence type="ECO:0000256" key="5">
    <source>
        <dbReference type="ARBA" id="ARBA00022989"/>
    </source>
</evidence>
<evidence type="ECO:0000313" key="10">
    <source>
        <dbReference type="Proteomes" id="UP000662814"/>
    </source>
</evidence>
<feature type="transmembrane region" description="Helical" evidence="7">
    <location>
        <begin position="400"/>
        <end position="420"/>
    </location>
</feature>
<dbReference type="InterPro" id="IPR010656">
    <property type="entry name" value="DctM"/>
</dbReference>
<protein>
    <submittedName>
        <fullName evidence="9">TRAP transporter large permease</fullName>
    </submittedName>
</protein>